<name>A0A0H2R415_9AGAM</name>
<dbReference type="Proteomes" id="UP000053477">
    <property type="component" value="Unassembled WGS sequence"/>
</dbReference>
<proteinExistence type="predicted"/>
<keyword evidence="2" id="KW-1185">Reference proteome</keyword>
<accession>A0A0H2R415</accession>
<protein>
    <submittedName>
        <fullName evidence="1">Uncharacterized protein</fullName>
    </submittedName>
</protein>
<dbReference type="AlphaFoldDB" id="A0A0H2R415"/>
<evidence type="ECO:0000313" key="1">
    <source>
        <dbReference type="EMBL" id="KLO06077.1"/>
    </source>
</evidence>
<dbReference type="InParanoid" id="A0A0H2R415"/>
<organism evidence="1 2">
    <name type="scientific">Schizopora paradoxa</name>
    <dbReference type="NCBI Taxonomy" id="27342"/>
    <lineage>
        <taxon>Eukaryota</taxon>
        <taxon>Fungi</taxon>
        <taxon>Dikarya</taxon>
        <taxon>Basidiomycota</taxon>
        <taxon>Agaricomycotina</taxon>
        <taxon>Agaricomycetes</taxon>
        <taxon>Hymenochaetales</taxon>
        <taxon>Schizoporaceae</taxon>
        <taxon>Schizopora</taxon>
    </lineage>
</organism>
<evidence type="ECO:0000313" key="2">
    <source>
        <dbReference type="Proteomes" id="UP000053477"/>
    </source>
</evidence>
<reference evidence="1 2" key="1">
    <citation type="submission" date="2015-04" db="EMBL/GenBank/DDBJ databases">
        <title>Complete genome sequence of Schizopora paradoxa KUC8140, a cosmopolitan wood degrader in East Asia.</title>
        <authorList>
            <consortium name="DOE Joint Genome Institute"/>
            <person name="Min B."/>
            <person name="Park H."/>
            <person name="Jang Y."/>
            <person name="Kim J.-J."/>
            <person name="Kim K.H."/>
            <person name="Pangilinan J."/>
            <person name="Lipzen A."/>
            <person name="Riley R."/>
            <person name="Grigoriev I.V."/>
            <person name="Spatafora J.W."/>
            <person name="Choi I.-G."/>
        </authorList>
    </citation>
    <scope>NUCLEOTIDE SEQUENCE [LARGE SCALE GENOMIC DNA]</scope>
    <source>
        <strain evidence="1 2">KUC8140</strain>
    </source>
</reference>
<sequence>MPISGDAVWWLLHGATHGIPTFSSVGHFPIRASGNFYVAAVKVKHIYYFTTVKEGDCRVTYTDENGDVHYSVIFYVLINRHVCPIPALVWREFWPRRDPLYRPESDSAKLDDEHLESCLNILQEFEHHRRLAE</sequence>
<gene>
    <name evidence="1" type="ORF">SCHPADRAFT_946404</name>
</gene>
<dbReference type="EMBL" id="KQ086240">
    <property type="protein sequence ID" value="KLO06077.1"/>
    <property type="molecule type" value="Genomic_DNA"/>
</dbReference>